<accession>A0AAD7BLU8</accession>
<evidence type="ECO:0000313" key="3">
    <source>
        <dbReference type="Proteomes" id="UP001221142"/>
    </source>
</evidence>
<evidence type="ECO:0008006" key="4">
    <source>
        <dbReference type="Google" id="ProtNLM"/>
    </source>
</evidence>
<reference evidence="2" key="1">
    <citation type="submission" date="2023-03" db="EMBL/GenBank/DDBJ databases">
        <title>Massive genome expansion in bonnet fungi (Mycena s.s.) driven by repeated elements and novel gene families across ecological guilds.</title>
        <authorList>
            <consortium name="Lawrence Berkeley National Laboratory"/>
            <person name="Harder C.B."/>
            <person name="Miyauchi S."/>
            <person name="Viragh M."/>
            <person name="Kuo A."/>
            <person name="Thoen E."/>
            <person name="Andreopoulos B."/>
            <person name="Lu D."/>
            <person name="Skrede I."/>
            <person name="Drula E."/>
            <person name="Henrissat B."/>
            <person name="Morin E."/>
            <person name="Kohler A."/>
            <person name="Barry K."/>
            <person name="LaButti K."/>
            <person name="Morin E."/>
            <person name="Salamov A."/>
            <person name="Lipzen A."/>
            <person name="Mereny Z."/>
            <person name="Hegedus B."/>
            <person name="Baldrian P."/>
            <person name="Stursova M."/>
            <person name="Weitz H."/>
            <person name="Taylor A."/>
            <person name="Grigoriev I.V."/>
            <person name="Nagy L.G."/>
            <person name="Martin F."/>
            <person name="Kauserud H."/>
        </authorList>
    </citation>
    <scope>NUCLEOTIDE SEQUENCE</scope>
    <source>
        <strain evidence="2">9284</strain>
    </source>
</reference>
<name>A0AAD7BLU8_9AGAR</name>
<evidence type="ECO:0000256" key="1">
    <source>
        <dbReference type="SAM" id="MobiDB-lite"/>
    </source>
</evidence>
<dbReference type="Proteomes" id="UP001221142">
    <property type="component" value="Unassembled WGS sequence"/>
</dbReference>
<dbReference type="Gene3D" id="6.20.320.10">
    <property type="match status" value="1"/>
</dbReference>
<dbReference type="AlphaFoldDB" id="A0AAD7BLU8"/>
<feature type="region of interest" description="Disordered" evidence="1">
    <location>
        <begin position="1"/>
        <end position="21"/>
    </location>
</feature>
<gene>
    <name evidence="2" type="ORF">FB45DRAFT_1030926</name>
</gene>
<protein>
    <recommendedName>
        <fullName evidence="4">PARP catalytic domain-containing protein</fullName>
    </recommendedName>
</protein>
<dbReference type="EMBL" id="JARKIF010000013">
    <property type="protein sequence ID" value="KAJ7624800.1"/>
    <property type="molecule type" value="Genomic_DNA"/>
</dbReference>
<sequence>MQLGNPYETNDAMDGITEPPPEFDSVCALPGTSLKYDKTCVYDDDAIRPTYLVMYDI</sequence>
<keyword evidence="3" id="KW-1185">Reference proteome</keyword>
<proteinExistence type="predicted"/>
<comment type="caution">
    <text evidence="2">The sequence shown here is derived from an EMBL/GenBank/DDBJ whole genome shotgun (WGS) entry which is preliminary data.</text>
</comment>
<evidence type="ECO:0000313" key="2">
    <source>
        <dbReference type="EMBL" id="KAJ7624800.1"/>
    </source>
</evidence>
<organism evidence="2 3">
    <name type="scientific">Roridomyces roridus</name>
    <dbReference type="NCBI Taxonomy" id="1738132"/>
    <lineage>
        <taxon>Eukaryota</taxon>
        <taxon>Fungi</taxon>
        <taxon>Dikarya</taxon>
        <taxon>Basidiomycota</taxon>
        <taxon>Agaricomycotina</taxon>
        <taxon>Agaricomycetes</taxon>
        <taxon>Agaricomycetidae</taxon>
        <taxon>Agaricales</taxon>
        <taxon>Marasmiineae</taxon>
        <taxon>Mycenaceae</taxon>
        <taxon>Roridomyces</taxon>
    </lineage>
</organism>
<dbReference type="SUPFAM" id="SSF56399">
    <property type="entry name" value="ADP-ribosylation"/>
    <property type="match status" value="1"/>
</dbReference>